<feature type="compositionally biased region" description="Low complexity" evidence="1">
    <location>
        <begin position="67"/>
        <end position="79"/>
    </location>
</feature>
<feature type="region of interest" description="Disordered" evidence="1">
    <location>
        <begin position="166"/>
        <end position="238"/>
    </location>
</feature>
<proteinExistence type="predicted"/>
<evidence type="ECO:0000313" key="2">
    <source>
        <dbReference type="EMBL" id="KAJ7334002.1"/>
    </source>
</evidence>
<feature type="compositionally biased region" description="Basic and acidic residues" evidence="1">
    <location>
        <begin position="168"/>
        <end position="177"/>
    </location>
</feature>
<gene>
    <name evidence="2" type="ORF">DFH08DRAFT_1083488</name>
</gene>
<feature type="region of interest" description="Disordered" evidence="1">
    <location>
        <begin position="67"/>
        <end position="86"/>
    </location>
</feature>
<sequence length="309" mass="32089">MFTSTKASFNVYIPRSDLPSGSTVARAPDSMGTGAGAGAGAGDDLPAEDAEAVEGCRCPNARCACAASGGQGQGQSPRSGRSDEGEVHVDVVSIDAGTSHRHRRGYHSSSRPPRFCSKLAPQLSGAPLPRTDFARLTLVSPYPGAACPRSAWFSVGVGGGVDVEAEEERGRGGKEDGTVAGVPGASPSAKADTLPPADVEPSRMCASSSPLRTHPRDADEPASPTPESELEEAEAPLESALRVLNEEAVSRPIPVESDVPPAPSEQAASPVTVQLWGAPHLFRPRLPPRQLLRANHALPPPSSLHLKER</sequence>
<accession>A0AAD7EK42</accession>
<evidence type="ECO:0000313" key="3">
    <source>
        <dbReference type="Proteomes" id="UP001218218"/>
    </source>
</evidence>
<keyword evidence="3" id="KW-1185">Reference proteome</keyword>
<feature type="region of interest" description="Disordered" evidence="1">
    <location>
        <begin position="13"/>
        <end position="51"/>
    </location>
</feature>
<evidence type="ECO:0000256" key="1">
    <source>
        <dbReference type="SAM" id="MobiDB-lite"/>
    </source>
</evidence>
<feature type="region of interest" description="Disordered" evidence="1">
    <location>
        <begin position="97"/>
        <end position="116"/>
    </location>
</feature>
<comment type="caution">
    <text evidence="2">The sequence shown here is derived from an EMBL/GenBank/DDBJ whole genome shotgun (WGS) entry which is preliminary data.</text>
</comment>
<name>A0AAD7EK42_9AGAR</name>
<protein>
    <submittedName>
        <fullName evidence="2">Uncharacterized protein</fullName>
    </submittedName>
</protein>
<dbReference type="Proteomes" id="UP001218218">
    <property type="component" value="Unassembled WGS sequence"/>
</dbReference>
<organism evidence="2 3">
    <name type="scientific">Mycena albidolilacea</name>
    <dbReference type="NCBI Taxonomy" id="1033008"/>
    <lineage>
        <taxon>Eukaryota</taxon>
        <taxon>Fungi</taxon>
        <taxon>Dikarya</taxon>
        <taxon>Basidiomycota</taxon>
        <taxon>Agaricomycotina</taxon>
        <taxon>Agaricomycetes</taxon>
        <taxon>Agaricomycetidae</taxon>
        <taxon>Agaricales</taxon>
        <taxon>Marasmiineae</taxon>
        <taxon>Mycenaceae</taxon>
        <taxon>Mycena</taxon>
    </lineage>
</organism>
<reference evidence="2" key="1">
    <citation type="submission" date="2023-03" db="EMBL/GenBank/DDBJ databases">
        <title>Massive genome expansion in bonnet fungi (Mycena s.s.) driven by repeated elements and novel gene families across ecological guilds.</title>
        <authorList>
            <consortium name="Lawrence Berkeley National Laboratory"/>
            <person name="Harder C.B."/>
            <person name="Miyauchi S."/>
            <person name="Viragh M."/>
            <person name="Kuo A."/>
            <person name="Thoen E."/>
            <person name="Andreopoulos B."/>
            <person name="Lu D."/>
            <person name="Skrede I."/>
            <person name="Drula E."/>
            <person name="Henrissat B."/>
            <person name="Morin E."/>
            <person name="Kohler A."/>
            <person name="Barry K."/>
            <person name="LaButti K."/>
            <person name="Morin E."/>
            <person name="Salamov A."/>
            <person name="Lipzen A."/>
            <person name="Mereny Z."/>
            <person name="Hegedus B."/>
            <person name="Baldrian P."/>
            <person name="Stursova M."/>
            <person name="Weitz H."/>
            <person name="Taylor A."/>
            <person name="Grigoriev I.V."/>
            <person name="Nagy L.G."/>
            <person name="Martin F."/>
            <person name="Kauserud H."/>
        </authorList>
    </citation>
    <scope>NUCLEOTIDE SEQUENCE</scope>
    <source>
        <strain evidence="2">CBHHK002</strain>
    </source>
</reference>
<dbReference type="AlphaFoldDB" id="A0AAD7EK42"/>
<dbReference type="EMBL" id="JARIHO010000033">
    <property type="protein sequence ID" value="KAJ7334002.1"/>
    <property type="molecule type" value="Genomic_DNA"/>
</dbReference>